<evidence type="ECO:0000259" key="1">
    <source>
        <dbReference type="Pfam" id="PF13175"/>
    </source>
</evidence>
<dbReference type="InterPro" id="IPR027417">
    <property type="entry name" value="P-loop_NTPase"/>
</dbReference>
<dbReference type="Proteomes" id="UP000726136">
    <property type="component" value="Unassembled WGS sequence"/>
</dbReference>
<dbReference type="InterPro" id="IPR041685">
    <property type="entry name" value="AAA_GajA/Old/RecF-like"/>
</dbReference>
<dbReference type="Gene3D" id="3.40.50.300">
    <property type="entry name" value="P-loop containing nucleotide triphosphate hydrolases"/>
    <property type="match status" value="1"/>
</dbReference>
<gene>
    <name evidence="2" type="ORF">EAY46_25630</name>
</gene>
<comment type="caution">
    <text evidence="2">The sequence shown here is derived from an EMBL/GenBank/DDBJ whole genome shotgun (WGS) entry which is preliminary data.</text>
</comment>
<feature type="non-terminal residue" evidence="2">
    <location>
        <position position="45"/>
    </location>
</feature>
<sequence>MFKRIKLTNFKAWRESGDVDLAPVTLLLGENSTGKSSLLQSLLLM</sequence>
<name>A0ABR9ZD58_VIBAN</name>
<proteinExistence type="predicted"/>
<dbReference type="RefSeq" id="WP_194664674.1">
    <property type="nucleotide sequence ID" value="NZ_RDPI01000747.1"/>
</dbReference>
<dbReference type="SUPFAM" id="SSF52540">
    <property type="entry name" value="P-loop containing nucleoside triphosphate hydrolases"/>
    <property type="match status" value="1"/>
</dbReference>
<reference evidence="2 3" key="1">
    <citation type="journal article" date="2021" name="PeerJ">
        <title>Analysis of 44 Vibrio anguillarum genomes reveals high genetic diversity.</title>
        <authorList>
            <person name="Hansen M.J."/>
            <person name="Dalsgaard I."/>
        </authorList>
    </citation>
    <scope>NUCLEOTIDE SEQUENCE [LARGE SCALE GENOMIC DNA]</scope>
    <source>
        <strain evidence="2 3">040915-1/1B</strain>
    </source>
</reference>
<accession>A0ABR9ZD58</accession>
<protein>
    <recommendedName>
        <fullName evidence="1">Endonuclease GajA/Old nuclease/RecF-like AAA domain-containing protein</fullName>
    </recommendedName>
</protein>
<feature type="domain" description="Endonuclease GajA/Old nuclease/RecF-like AAA" evidence="1">
    <location>
        <begin position="1"/>
        <end position="45"/>
    </location>
</feature>
<keyword evidence="3" id="KW-1185">Reference proteome</keyword>
<evidence type="ECO:0000313" key="2">
    <source>
        <dbReference type="EMBL" id="MBF4376365.1"/>
    </source>
</evidence>
<organism evidence="2 3">
    <name type="scientific">Vibrio anguillarum</name>
    <name type="common">Listonella anguillarum</name>
    <dbReference type="NCBI Taxonomy" id="55601"/>
    <lineage>
        <taxon>Bacteria</taxon>
        <taxon>Pseudomonadati</taxon>
        <taxon>Pseudomonadota</taxon>
        <taxon>Gammaproteobacteria</taxon>
        <taxon>Vibrionales</taxon>
        <taxon>Vibrionaceae</taxon>
        <taxon>Vibrio</taxon>
    </lineage>
</organism>
<evidence type="ECO:0000313" key="3">
    <source>
        <dbReference type="Proteomes" id="UP000726136"/>
    </source>
</evidence>
<dbReference type="EMBL" id="RDPI01000747">
    <property type="protein sequence ID" value="MBF4376365.1"/>
    <property type="molecule type" value="Genomic_DNA"/>
</dbReference>
<dbReference type="Pfam" id="PF13175">
    <property type="entry name" value="AAA_15"/>
    <property type="match status" value="1"/>
</dbReference>